<dbReference type="Pfam" id="PF00505">
    <property type="entry name" value="HMG_box"/>
    <property type="match status" value="1"/>
</dbReference>
<dbReference type="PROSITE" id="PS50118">
    <property type="entry name" value="HMG_BOX_2"/>
    <property type="match status" value="2"/>
</dbReference>
<evidence type="ECO:0000256" key="3">
    <source>
        <dbReference type="ARBA" id="ARBA00023242"/>
    </source>
</evidence>
<evidence type="ECO:0000313" key="8">
    <source>
        <dbReference type="Proteomes" id="UP000695022"/>
    </source>
</evidence>
<feature type="domain" description="HMG box" evidence="7">
    <location>
        <begin position="170"/>
        <end position="238"/>
    </location>
</feature>
<keyword evidence="3 4" id="KW-0539">Nucleus</keyword>
<dbReference type="SUPFAM" id="SSF47095">
    <property type="entry name" value="HMG-box"/>
    <property type="match status" value="5"/>
</dbReference>
<evidence type="ECO:0000259" key="6">
    <source>
        <dbReference type="PROSITE" id="PS50090"/>
    </source>
</evidence>
<dbReference type="InterPro" id="IPR051762">
    <property type="entry name" value="UBF1"/>
</dbReference>
<evidence type="ECO:0000313" key="10">
    <source>
        <dbReference type="RefSeq" id="XP_014661960.1"/>
    </source>
</evidence>
<dbReference type="InterPro" id="IPR036910">
    <property type="entry name" value="HMG_box_dom_sf"/>
</dbReference>
<feature type="compositionally biased region" description="Basic residues" evidence="5">
    <location>
        <begin position="1"/>
        <end position="12"/>
    </location>
</feature>
<feature type="compositionally biased region" description="Acidic residues" evidence="5">
    <location>
        <begin position="677"/>
        <end position="687"/>
    </location>
</feature>
<dbReference type="PANTHER" id="PTHR46318:SF3">
    <property type="entry name" value="UPSTREAM BINDING TRANSCRIPTION FACTOR"/>
    <property type="match status" value="1"/>
</dbReference>
<dbReference type="GeneID" id="106805011"/>
<dbReference type="PANTHER" id="PTHR46318">
    <property type="entry name" value="UPSTREAM BINDING TRANSCRIPTION FACTOR"/>
    <property type="match status" value="1"/>
</dbReference>
<name>A0ABM1DPU0_PRICU</name>
<dbReference type="Proteomes" id="UP000695022">
    <property type="component" value="Unplaced"/>
</dbReference>
<dbReference type="PROSITE" id="PS50090">
    <property type="entry name" value="MYB_LIKE"/>
    <property type="match status" value="1"/>
</dbReference>
<feature type="domain" description="Myb-like" evidence="6">
    <location>
        <begin position="82"/>
        <end position="136"/>
    </location>
</feature>
<gene>
    <name evidence="9 10 11" type="primary">LOC106805011</name>
</gene>
<dbReference type="InterPro" id="IPR009071">
    <property type="entry name" value="HMG_box_dom"/>
</dbReference>
<evidence type="ECO:0000256" key="2">
    <source>
        <dbReference type="ARBA" id="ARBA00023125"/>
    </source>
</evidence>
<feature type="DNA-binding region" description="HMG box" evidence="4">
    <location>
        <begin position="255"/>
        <end position="325"/>
    </location>
</feature>
<feature type="DNA-binding region" description="HMG box" evidence="4">
    <location>
        <begin position="170"/>
        <end position="238"/>
    </location>
</feature>
<comment type="subcellular location">
    <subcellularLocation>
        <location evidence="1">Nucleus</location>
    </subcellularLocation>
</comment>
<evidence type="ECO:0000256" key="1">
    <source>
        <dbReference type="ARBA" id="ARBA00004123"/>
    </source>
</evidence>
<sequence length="726" mass="84618">MVEDKKRKKHKAKLDLSVSSVGSDNESSAKMKRNRKRKKKKKRNDSEIEESTDVGPVANEETSDIVAKTDDTDNSMEIDTGWTVEDQETLLEHMLSLLPSRNNLTYSVQMKKLDWATIAFGAHTGDDCQNMWRTILRQLNKYRTLEVVISEAKAMISDPDYVILKKDFAPKKPVGVLMGYVNDHQEKYMKKHPTATRKQACEVLSKKFSALSESKKEKYVEDYEQKLSLYKVQLEKYRAKHNKNDATRKPPGPAPTIPASGRDLFIITKYHEFEETHPTMASLKAKKNELAQEWQEISDKKKWNKWIKKFYKHKDEYEQQEKDWMQSHPRYKPKLKSGMSMVEQRIRNKVLGKPLPVRYPFDLYYNTKAKELQNMRESEKRKCIGKKWKAMSLKKRSKWNKRFIQASVQYKQELAGFLEKLSPEDREAKTSIRSRNKKIHLFQGAPKAPPASSYHLFISDQLHEKVDIQNANRKWSKLDLADRPLYDDRLDGLWKSYESQLNDYIKTLSAQDADQFQLALPQAVKRYLQKHHHQFKGAPKKPPQDPYRFFIQKMCQANKRADFASLANTWKLFSGEERQVYVTDWRNLQKEYKDDTVRYTEGLSEKDRIKYQQLLENQSRKKGRSRGEAEVATQECSKKDREHTDSGSETDPAEYAISGLDLMAPRRDIKINKQIPLEDDLYSEPDSDIAFPLTQKAVPQNEAKSVNSPQKRKKGTSSKSSSDSET</sequence>
<evidence type="ECO:0000259" key="7">
    <source>
        <dbReference type="PROSITE" id="PS50118"/>
    </source>
</evidence>
<evidence type="ECO:0000313" key="9">
    <source>
        <dbReference type="RefSeq" id="XP_014661959.1"/>
    </source>
</evidence>
<organism evidence="8 11">
    <name type="scientific">Priapulus caudatus</name>
    <name type="common">Priapulid worm</name>
    <dbReference type="NCBI Taxonomy" id="37621"/>
    <lineage>
        <taxon>Eukaryota</taxon>
        <taxon>Metazoa</taxon>
        <taxon>Ecdysozoa</taxon>
        <taxon>Scalidophora</taxon>
        <taxon>Priapulida</taxon>
        <taxon>Priapulimorpha</taxon>
        <taxon>Priapulimorphida</taxon>
        <taxon>Priapulidae</taxon>
        <taxon>Priapulus</taxon>
    </lineage>
</organism>
<reference evidence="9 10" key="1">
    <citation type="submission" date="2025-05" db="UniProtKB">
        <authorList>
            <consortium name="RefSeq"/>
        </authorList>
    </citation>
    <scope>IDENTIFICATION</scope>
</reference>
<dbReference type="Gene3D" id="1.10.30.10">
    <property type="entry name" value="High mobility group box domain"/>
    <property type="match status" value="4"/>
</dbReference>
<feature type="region of interest" description="Disordered" evidence="5">
    <location>
        <begin position="675"/>
        <end position="726"/>
    </location>
</feature>
<keyword evidence="2 4" id="KW-0238">DNA-binding</keyword>
<keyword evidence="8" id="KW-1185">Reference proteome</keyword>
<evidence type="ECO:0000313" key="11">
    <source>
        <dbReference type="RefSeq" id="XP_014661961.1"/>
    </source>
</evidence>
<feature type="compositionally biased region" description="Basic residues" evidence="5">
    <location>
        <begin position="30"/>
        <end position="43"/>
    </location>
</feature>
<proteinExistence type="predicted"/>
<dbReference type="RefSeq" id="XP_014661961.1">
    <property type="nucleotide sequence ID" value="XM_014806475.1"/>
</dbReference>
<feature type="compositionally biased region" description="Low complexity" evidence="5">
    <location>
        <begin position="717"/>
        <end position="726"/>
    </location>
</feature>
<feature type="region of interest" description="Disordered" evidence="5">
    <location>
        <begin position="1"/>
        <end position="72"/>
    </location>
</feature>
<feature type="compositionally biased region" description="Basic and acidic residues" evidence="5">
    <location>
        <begin position="636"/>
        <end position="646"/>
    </location>
</feature>
<dbReference type="SMART" id="SM00398">
    <property type="entry name" value="HMG"/>
    <property type="match status" value="4"/>
</dbReference>
<evidence type="ECO:0000256" key="5">
    <source>
        <dbReference type="SAM" id="MobiDB-lite"/>
    </source>
</evidence>
<protein>
    <submittedName>
        <fullName evidence="9 10">Nucleolar transcription factor 1-A-like</fullName>
    </submittedName>
</protein>
<dbReference type="RefSeq" id="XP_014661959.1">
    <property type="nucleotide sequence ID" value="XM_014806473.1"/>
</dbReference>
<feature type="region of interest" description="Disordered" evidence="5">
    <location>
        <begin position="616"/>
        <end position="659"/>
    </location>
</feature>
<dbReference type="InterPro" id="IPR001005">
    <property type="entry name" value="SANT/Myb"/>
</dbReference>
<feature type="domain" description="HMG box" evidence="7">
    <location>
        <begin position="255"/>
        <end position="325"/>
    </location>
</feature>
<feature type="compositionally biased region" description="Low complexity" evidence="5">
    <location>
        <begin position="17"/>
        <end position="28"/>
    </location>
</feature>
<accession>A0ABM1DPU0</accession>
<evidence type="ECO:0000256" key="4">
    <source>
        <dbReference type="PROSITE-ProRule" id="PRU00267"/>
    </source>
</evidence>
<dbReference type="RefSeq" id="XP_014661960.1">
    <property type="nucleotide sequence ID" value="XM_014806474.1"/>
</dbReference>